<dbReference type="CDD" id="cd11058">
    <property type="entry name" value="CYP60B-like"/>
    <property type="match status" value="1"/>
</dbReference>
<keyword evidence="6 8" id="KW-0408">Iron</keyword>
<dbReference type="InterPro" id="IPR002401">
    <property type="entry name" value="Cyt_P450_E_grp-I"/>
</dbReference>
<dbReference type="InterPro" id="IPR001128">
    <property type="entry name" value="Cyt_P450"/>
</dbReference>
<organism evidence="10 11">
    <name type="scientific">Aspergillus thermomutatus</name>
    <name type="common">Neosartorya pseudofischeri</name>
    <dbReference type="NCBI Taxonomy" id="41047"/>
    <lineage>
        <taxon>Eukaryota</taxon>
        <taxon>Fungi</taxon>
        <taxon>Dikarya</taxon>
        <taxon>Ascomycota</taxon>
        <taxon>Pezizomycotina</taxon>
        <taxon>Eurotiomycetes</taxon>
        <taxon>Eurotiomycetidae</taxon>
        <taxon>Eurotiales</taxon>
        <taxon>Aspergillaceae</taxon>
        <taxon>Aspergillus</taxon>
        <taxon>Aspergillus subgen. Fumigati</taxon>
    </lineage>
</organism>
<dbReference type="EMBL" id="NKHU02000251">
    <property type="protein sequence ID" value="RHZ46419.1"/>
    <property type="molecule type" value="Genomic_DNA"/>
</dbReference>
<dbReference type="InterPro" id="IPR036396">
    <property type="entry name" value="Cyt_P450_sf"/>
</dbReference>
<evidence type="ECO:0000256" key="4">
    <source>
        <dbReference type="ARBA" id="ARBA00022723"/>
    </source>
</evidence>
<comment type="similarity">
    <text evidence="2 9">Belongs to the cytochrome P450 family.</text>
</comment>
<evidence type="ECO:0000256" key="8">
    <source>
        <dbReference type="PIRSR" id="PIRSR602401-1"/>
    </source>
</evidence>
<dbReference type="GO" id="GO:0004497">
    <property type="term" value="F:monooxygenase activity"/>
    <property type="evidence" value="ECO:0007669"/>
    <property type="project" value="UniProtKB-KW"/>
</dbReference>
<dbReference type="GO" id="GO:0020037">
    <property type="term" value="F:heme binding"/>
    <property type="evidence" value="ECO:0007669"/>
    <property type="project" value="InterPro"/>
</dbReference>
<keyword evidence="4 8" id="KW-0479">Metal-binding</keyword>
<dbReference type="Pfam" id="PF00067">
    <property type="entry name" value="p450"/>
    <property type="match status" value="1"/>
</dbReference>
<comment type="cofactor">
    <cofactor evidence="1 8">
        <name>heme</name>
        <dbReference type="ChEBI" id="CHEBI:30413"/>
    </cofactor>
</comment>
<dbReference type="PANTHER" id="PTHR24305:SF210">
    <property type="entry name" value="CYTOCHROME P450 MONOOXYGENASE ASQL-RELATED"/>
    <property type="match status" value="1"/>
</dbReference>
<dbReference type="STRING" id="41047.A0A397G8S3"/>
<proteinExistence type="inferred from homology"/>
<dbReference type="InterPro" id="IPR017972">
    <property type="entry name" value="Cyt_P450_CS"/>
</dbReference>
<keyword evidence="3 8" id="KW-0349">Heme</keyword>
<evidence type="ECO:0000256" key="2">
    <source>
        <dbReference type="ARBA" id="ARBA00010617"/>
    </source>
</evidence>
<dbReference type="GO" id="GO:0016705">
    <property type="term" value="F:oxidoreductase activity, acting on paired donors, with incorporation or reduction of molecular oxygen"/>
    <property type="evidence" value="ECO:0007669"/>
    <property type="project" value="InterPro"/>
</dbReference>
<sequence>MAASQIPIAYAVILGNSTAWLKALHDRYGSVVRVGPNELSYADAQSWRDIYGSHPTRRAGMPRDLAGFASMEEGTGVSSLVTASEADHMRMRSAYTHFFSNQALASQEPLITSYVDKFIARLYGAAGQQVNMVDMFSFLFFDIIADFHFGESLRLLEEPTHVPWVKSQFGYIRSSQMLATLMDFPWVMMFSRLIPSGYIKKQRDAYFRFTNERLEQRLAVESDRPDIVHLAFHAPEKRTLTKGELRANTPLFMFAGSDTTTTLLSGLLVLLGQHSAVMKRLTQEIRSAFRTSSDINMKKLRELEYLDACIKEAHRIYPAVPIPMPRVVPRPGAEISGRWVPAGTRVYSSPFSTQRSTANFYDPHAFRPERWLMDADVCFSSDNKAAFQPFSLGPRSCLGQE</sequence>
<evidence type="ECO:0000256" key="7">
    <source>
        <dbReference type="ARBA" id="ARBA00023033"/>
    </source>
</evidence>
<dbReference type="GO" id="GO:0005506">
    <property type="term" value="F:iron ion binding"/>
    <property type="evidence" value="ECO:0007669"/>
    <property type="project" value="InterPro"/>
</dbReference>
<name>A0A397G8S3_ASPTH</name>
<keyword evidence="11" id="KW-1185">Reference proteome</keyword>
<dbReference type="Gene3D" id="1.10.630.10">
    <property type="entry name" value="Cytochrome P450"/>
    <property type="match status" value="1"/>
</dbReference>
<reference evidence="10" key="1">
    <citation type="submission" date="2018-08" db="EMBL/GenBank/DDBJ databases">
        <title>Draft genome sequence of azole-resistant Aspergillus thermomutatus (Neosartorya pseudofischeri) strain HMR AF 39, isolated from a human nasal aspirate.</title>
        <authorList>
            <person name="Parent-Michaud M."/>
            <person name="Dufresne P.J."/>
            <person name="Fournier E."/>
            <person name="Martineau C."/>
            <person name="Moreira S."/>
            <person name="Perkins V."/>
            <person name="De Repentigny L."/>
            <person name="Dufresne S.F."/>
        </authorList>
    </citation>
    <scope>NUCLEOTIDE SEQUENCE [LARGE SCALE GENOMIC DNA]</scope>
    <source>
        <strain evidence="10">HMR AF 39</strain>
    </source>
</reference>
<feature type="binding site" description="axial binding residue" evidence="8">
    <location>
        <position position="397"/>
    </location>
    <ligand>
        <name>heme</name>
        <dbReference type="ChEBI" id="CHEBI:30413"/>
    </ligand>
    <ligandPart>
        <name>Fe</name>
        <dbReference type="ChEBI" id="CHEBI:18248"/>
    </ligandPart>
</feature>
<accession>A0A397G8S3</accession>
<dbReference type="RefSeq" id="XP_026611143.1">
    <property type="nucleotide sequence ID" value="XM_026757643.1"/>
</dbReference>
<keyword evidence="5 9" id="KW-0560">Oxidoreductase</keyword>
<dbReference type="OrthoDB" id="1470350at2759"/>
<dbReference type="AlphaFoldDB" id="A0A397G8S3"/>
<evidence type="ECO:0000256" key="6">
    <source>
        <dbReference type="ARBA" id="ARBA00023004"/>
    </source>
</evidence>
<dbReference type="SUPFAM" id="SSF48264">
    <property type="entry name" value="Cytochrome P450"/>
    <property type="match status" value="1"/>
</dbReference>
<dbReference type="GeneID" id="38125998"/>
<evidence type="ECO:0000256" key="1">
    <source>
        <dbReference type="ARBA" id="ARBA00001971"/>
    </source>
</evidence>
<evidence type="ECO:0000313" key="10">
    <source>
        <dbReference type="EMBL" id="RHZ46419.1"/>
    </source>
</evidence>
<dbReference type="VEuPathDB" id="FungiDB:CDV56_104024"/>
<comment type="caution">
    <text evidence="10">The sequence shown here is derived from an EMBL/GenBank/DDBJ whole genome shotgun (WGS) entry which is preliminary data.</text>
</comment>
<keyword evidence="7 9" id="KW-0503">Monooxygenase</keyword>
<dbReference type="PRINTS" id="PR00463">
    <property type="entry name" value="EP450I"/>
</dbReference>
<dbReference type="PRINTS" id="PR00385">
    <property type="entry name" value="P450"/>
</dbReference>
<evidence type="ECO:0000313" key="11">
    <source>
        <dbReference type="Proteomes" id="UP000215305"/>
    </source>
</evidence>
<dbReference type="InterPro" id="IPR050121">
    <property type="entry name" value="Cytochrome_P450_monoxygenase"/>
</dbReference>
<dbReference type="Proteomes" id="UP000215305">
    <property type="component" value="Unassembled WGS sequence"/>
</dbReference>
<dbReference type="PROSITE" id="PS00086">
    <property type="entry name" value="CYTOCHROME_P450"/>
    <property type="match status" value="1"/>
</dbReference>
<evidence type="ECO:0000256" key="9">
    <source>
        <dbReference type="RuleBase" id="RU000461"/>
    </source>
</evidence>
<dbReference type="PANTHER" id="PTHR24305">
    <property type="entry name" value="CYTOCHROME P450"/>
    <property type="match status" value="1"/>
</dbReference>
<protein>
    <submittedName>
        <fullName evidence="10">Uncharacterized protein</fullName>
    </submittedName>
</protein>
<evidence type="ECO:0000256" key="3">
    <source>
        <dbReference type="ARBA" id="ARBA00022617"/>
    </source>
</evidence>
<gene>
    <name evidence="10" type="ORF">CDV56_104024</name>
</gene>
<dbReference type="GO" id="GO:0044283">
    <property type="term" value="P:small molecule biosynthetic process"/>
    <property type="evidence" value="ECO:0007669"/>
    <property type="project" value="UniProtKB-ARBA"/>
</dbReference>
<evidence type="ECO:0000256" key="5">
    <source>
        <dbReference type="ARBA" id="ARBA00023002"/>
    </source>
</evidence>